<evidence type="ECO:0000313" key="2">
    <source>
        <dbReference type="EMBL" id="AIE84932.1"/>
    </source>
</evidence>
<dbReference type="InterPro" id="IPR012854">
    <property type="entry name" value="Cu_amine_oxidase-like_N"/>
</dbReference>
<dbReference type="InterPro" id="IPR036582">
    <property type="entry name" value="Mao_N_sf"/>
</dbReference>
<reference evidence="2 3" key="1">
    <citation type="journal article" date="2014" name="PLoS ONE">
        <title>The first complete genome sequence of the class fimbriimonadia in the phylum armatimonadetes.</title>
        <authorList>
            <person name="Hu Z.Y."/>
            <person name="Wang Y.Z."/>
            <person name="Im W.T."/>
            <person name="Wang S.Y."/>
            <person name="Zhao G.P."/>
            <person name="Zheng H.J."/>
            <person name="Quan Z.X."/>
        </authorList>
    </citation>
    <scope>NUCLEOTIDE SEQUENCE [LARGE SCALE GENOMIC DNA]</scope>
    <source>
        <strain evidence="2">Gsoil 348</strain>
    </source>
</reference>
<evidence type="ECO:0000313" key="3">
    <source>
        <dbReference type="Proteomes" id="UP000027982"/>
    </source>
</evidence>
<dbReference type="STRING" id="661478.OP10G_1564"/>
<evidence type="ECO:0000259" key="1">
    <source>
        <dbReference type="Pfam" id="PF07833"/>
    </source>
</evidence>
<protein>
    <recommendedName>
        <fullName evidence="1">Copper amine oxidase-like N-terminal domain-containing protein</fullName>
    </recommendedName>
</protein>
<keyword evidence="3" id="KW-1185">Reference proteome</keyword>
<accession>A0A068NNE5</accession>
<dbReference type="SUPFAM" id="SSF55383">
    <property type="entry name" value="Copper amine oxidase, domain N"/>
    <property type="match status" value="1"/>
</dbReference>
<sequence>MAFSGGQAGTQQLIGKAGQTGASVNGASANYSTPPVQIQGRTMVPLRETLTMLGMSLGNSGGFQTVGSLQFSGTFNQILLGGSSIPLDGNLVQRGDTMFISAKLLADGIGAKLRAGEGGEFYITLIRESGGDPALPQPRFTTDKDSYGIGEPVKVEEFSFHPLGEPFGLRWSNLKPAYYKPGPVTIALDAVNGSGRGNRLTRTITITDRVVNSPLSFAVKYGEVGDTLDDNTLARPTLPRQDVAFAGPKFLFSDSPESPERVGLLYKDTFDGEARLLAYHMNNASVVARLYVVARNVSDAPATVRTARIGDTAPARVEGVLGQVTLLSFLTGRQDSRIQLGAGESALIYVSPLLAPRTGASLMADLSSDRKIELTVAMGIGEDALSTDSLLALAPLPADTNHVRGTFPSAARRFTLDLATTLPAKAIIGDPGDDPAEEGQDVLSGAKVSLSGNYGVTYEVTLKNAEGVVGAIAPRGGLYKGVVTVEEVETGRKEIVRLPRSGVLSTPNQPMIFLRSGAKTVKLGFIPASGSHLPVHLAFYRP</sequence>
<name>A0A068NNE5_FIMGI</name>
<feature type="domain" description="Copper amine oxidase-like N-terminal" evidence="1">
    <location>
        <begin position="24"/>
        <end position="114"/>
    </location>
</feature>
<gene>
    <name evidence="2" type="ORF">OP10G_1564</name>
</gene>
<dbReference type="AlphaFoldDB" id="A0A068NNE5"/>
<dbReference type="EMBL" id="CP007139">
    <property type="protein sequence ID" value="AIE84932.1"/>
    <property type="molecule type" value="Genomic_DNA"/>
</dbReference>
<dbReference type="Pfam" id="PF07833">
    <property type="entry name" value="Cu_amine_oxidN1"/>
    <property type="match status" value="1"/>
</dbReference>
<dbReference type="Gene3D" id="3.30.457.10">
    <property type="entry name" value="Copper amine oxidase-like, N-terminal domain"/>
    <property type="match status" value="1"/>
</dbReference>
<dbReference type="eggNOG" id="COG3291">
    <property type="taxonomic scope" value="Bacteria"/>
</dbReference>
<proteinExistence type="predicted"/>
<dbReference type="KEGG" id="fgi:OP10G_1564"/>
<dbReference type="HOGENOM" id="CLU_014753_1_0_0"/>
<organism evidence="2 3">
    <name type="scientific">Fimbriimonas ginsengisoli Gsoil 348</name>
    <dbReference type="NCBI Taxonomy" id="661478"/>
    <lineage>
        <taxon>Bacteria</taxon>
        <taxon>Bacillati</taxon>
        <taxon>Armatimonadota</taxon>
        <taxon>Fimbriimonadia</taxon>
        <taxon>Fimbriimonadales</taxon>
        <taxon>Fimbriimonadaceae</taxon>
        <taxon>Fimbriimonas</taxon>
    </lineage>
</organism>
<dbReference type="Proteomes" id="UP000027982">
    <property type="component" value="Chromosome"/>
</dbReference>